<evidence type="ECO:0000313" key="2">
    <source>
        <dbReference type="EMBL" id="MBO0449173.1"/>
    </source>
</evidence>
<protein>
    <submittedName>
        <fullName evidence="2">Uncharacterized protein</fullName>
    </submittedName>
</protein>
<dbReference type="Proteomes" id="UP000664256">
    <property type="component" value="Unassembled WGS sequence"/>
</dbReference>
<name>A0ABS3H6T7_9ENTE</name>
<keyword evidence="1" id="KW-0472">Membrane</keyword>
<comment type="caution">
    <text evidence="2">The sequence shown here is derived from an EMBL/GenBank/DDBJ whole genome shotgun (WGS) entry which is preliminary data.</text>
</comment>
<feature type="transmembrane region" description="Helical" evidence="1">
    <location>
        <begin position="9"/>
        <end position="29"/>
    </location>
</feature>
<evidence type="ECO:0000313" key="3">
    <source>
        <dbReference type="Proteomes" id="UP000664256"/>
    </source>
</evidence>
<keyword evidence="3" id="KW-1185">Reference proteome</keyword>
<evidence type="ECO:0000256" key="1">
    <source>
        <dbReference type="SAM" id="Phobius"/>
    </source>
</evidence>
<accession>A0ABS3H6T7</accession>
<feature type="transmembrane region" description="Helical" evidence="1">
    <location>
        <begin position="35"/>
        <end position="54"/>
    </location>
</feature>
<keyword evidence="1" id="KW-0812">Transmembrane</keyword>
<sequence length="130" mass="15707">MLINEKFDFLYTLIWILIWIILLLLFKIFDLHSRILSIGMLIPVTVIPNLITSLRRKNQIKKIECLRVILNVPIEEIRMIAGIGRYDLVDWTWKQSCIPQKKMYLLEDTLEKKYIERYGKAFELEYHEKH</sequence>
<proteinExistence type="predicted"/>
<keyword evidence="1" id="KW-1133">Transmembrane helix</keyword>
<organism evidence="2 3">
    <name type="scientific">Candidatus Enterococcus myersii</name>
    <dbReference type="NCBI Taxonomy" id="2815322"/>
    <lineage>
        <taxon>Bacteria</taxon>
        <taxon>Bacillati</taxon>
        <taxon>Bacillota</taxon>
        <taxon>Bacilli</taxon>
        <taxon>Lactobacillales</taxon>
        <taxon>Enterococcaceae</taxon>
        <taxon>Enterococcus</taxon>
    </lineage>
</organism>
<reference evidence="2 3" key="1">
    <citation type="submission" date="2021-03" db="EMBL/GenBank/DDBJ databases">
        <title>Enterococcal diversity collection.</title>
        <authorList>
            <person name="Gilmore M.S."/>
            <person name="Schwartzman J."/>
            <person name="Van Tyne D."/>
            <person name="Martin M."/>
            <person name="Earl A.M."/>
            <person name="Manson A.L."/>
            <person name="Straub T."/>
            <person name="Salamzade R."/>
            <person name="Saavedra J."/>
            <person name="Lebreton F."/>
            <person name="Prichula J."/>
            <person name="Schaufler K."/>
            <person name="Gaca A."/>
            <person name="Sgardioli B."/>
            <person name="Wagenaar J."/>
            <person name="Strong T."/>
        </authorList>
    </citation>
    <scope>NUCLEOTIDE SEQUENCE [LARGE SCALE GENOMIC DNA]</scope>
    <source>
        <strain evidence="2 3">MJM12</strain>
    </source>
</reference>
<dbReference type="EMBL" id="JAFLVT010000008">
    <property type="protein sequence ID" value="MBO0449173.1"/>
    <property type="molecule type" value="Genomic_DNA"/>
</dbReference>
<gene>
    <name evidence="2" type="ORF">JZO76_06435</name>
</gene>